<evidence type="ECO:0000313" key="2">
    <source>
        <dbReference type="Proteomes" id="UP000014803"/>
    </source>
</evidence>
<proteinExistence type="predicted"/>
<dbReference type="PATRIC" id="fig|1254432.3.peg.9048"/>
<evidence type="ECO:0000313" key="1">
    <source>
        <dbReference type="EMBL" id="AGP40154.1"/>
    </source>
</evidence>
<accession>S4Y5S0</accession>
<reference evidence="1 2" key="1">
    <citation type="journal article" date="2013" name="Sci. Rep.">
        <title>Extraordinary expansion of a Sorangium cellulosum genome from an alkaline milieu.</title>
        <authorList>
            <person name="Han K."/>
            <person name="Li Z.F."/>
            <person name="Peng R."/>
            <person name="Zhu L.P."/>
            <person name="Zhou T."/>
            <person name="Wang L.G."/>
            <person name="Li S.G."/>
            <person name="Zhang X.B."/>
            <person name="Hu W."/>
            <person name="Wu Z.H."/>
            <person name="Qin N."/>
            <person name="Li Y.Z."/>
        </authorList>
    </citation>
    <scope>NUCLEOTIDE SEQUENCE [LARGE SCALE GENOMIC DNA]</scope>
    <source>
        <strain evidence="1 2">So0157-2</strain>
    </source>
</reference>
<dbReference type="EMBL" id="CP003969">
    <property type="protein sequence ID" value="AGP40154.1"/>
    <property type="molecule type" value="Genomic_DNA"/>
</dbReference>
<dbReference type="HOGENOM" id="CLU_3189129_0_0_7"/>
<dbReference type="AlphaFoldDB" id="S4Y5S0"/>
<gene>
    <name evidence="1" type="ORF">SCE1572_40030</name>
</gene>
<sequence>MSLTEAGGPSDGGAFYNFTADIAERLIPGIHAPNLYDVILAAPFKE</sequence>
<dbReference type="Proteomes" id="UP000014803">
    <property type="component" value="Chromosome"/>
</dbReference>
<organism evidence="1 2">
    <name type="scientific">Sorangium cellulosum So0157-2</name>
    <dbReference type="NCBI Taxonomy" id="1254432"/>
    <lineage>
        <taxon>Bacteria</taxon>
        <taxon>Pseudomonadati</taxon>
        <taxon>Myxococcota</taxon>
        <taxon>Polyangia</taxon>
        <taxon>Polyangiales</taxon>
        <taxon>Polyangiaceae</taxon>
        <taxon>Sorangium</taxon>
    </lineage>
</organism>
<protein>
    <submittedName>
        <fullName evidence="1">Uncharacterized protein</fullName>
    </submittedName>
</protein>
<dbReference type="KEGG" id="scu:SCE1572_40030"/>
<name>S4Y5S0_SORCE</name>